<name>A0A1B1BPP7_9MICO</name>
<dbReference type="STRING" id="670052.PA27867_3587"/>
<dbReference type="Proteomes" id="UP000092582">
    <property type="component" value="Chromosome 1"/>
</dbReference>
<accession>A0A1B1BPP7</accession>
<keyword evidence="2" id="KW-1185">Reference proteome</keyword>
<proteinExistence type="predicted"/>
<gene>
    <name evidence="1" type="ORF">PA27867_3587</name>
</gene>
<dbReference type="EMBL" id="CP016282">
    <property type="protein sequence ID" value="ANP74508.1"/>
    <property type="molecule type" value="Genomic_DNA"/>
</dbReference>
<evidence type="ECO:0000313" key="1">
    <source>
        <dbReference type="EMBL" id="ANP74508.1"/>
    </source>
</evidence>
<organism evidence="1 2">
    <name type="scientific">Cryobacterium arcticum</name>
    <dbReference type="NCBI Taxonomy" id="670052"/>
    <lineage>
        <taxon>Bacteria</taxon>
        <taxon>Bacillati</taxon>
        <taxon>Actinomycetota</taxon>
        <taxon>Actinomycetes</taxon>
        <taxon>Micrococcales</taxon>
        <taxon>Microbacteriaceae</taxon>
        <taxon>Cryobacterium</taxon>
    </lineage>
</organism>
<protein>
    <submittedName>
        <fullName evidence="1">Uncharacterized protein</fullName>
    </submittedName>
</protein>
<sequence>MTKEELDQLPSGCVVVRSNEPFIDGRGDRYEGMVRLWYGTGTGAFRSEWMAKEHAELVWRPAA</sequence>
<evidence type="ECO:0000313" key="2">
    <source>
        <dbReference type="Proteomes" id="UP000092582"/>
    </source>
</evidence>
<reference evidence="1 2" key="1">
    <citation type="submission" date="2016-06" db="EMBL/GenBank/DDBJ databases">
        <title>Genome sequencing of Cryobacterium arcticum PAMC 27867.</title>
        <authorList>
            <person name="Lee J."/>
            <person name="Kim O.-S."/>
        </authorList>
    </citation>
    <scope>NUCLEOTIDE SEQUENCE [LARGE SCALE GENOMIC DNA]</scope>
    <source>
        <strain evidence="1 2">PAMC 27867</strain>
    </source>
</reference>
<dbReference type="AlphaFoldDB" id="A0A1B1BPP7"/>
<dbReference type="KEGG" id="cart:PA27867_3587"/>